<protein>
    <submittedName>
        <fullName evidence="2">Uncharacterized protein</fullName>
    </submittedName>
</protein>
<sequence>MLEVVGGDDVAWARQRFSNSSAGHWPARPVFRLSLPSRAIPPRWRDQGAHRLGYRSTGAVRAALELRVRRRVALARRRVAHAARTSRLRADEEGYWRAHAADRSAVDPRYVPIPRGALPILSVHSRRDEELRHVRLVDLNVRRIHSGDRRYLNGLYARRRRSQVTPYRALSCAHQPLLRLLPAPLLPLHLEERRGQYVVAEHLDAIRHLCGRLRSSADLRPATILLFLGPLQLRRSAAAGAARPGRDCYPEGRGPCSDNSARLA</sequence>
<accession>A0A7S2SL93</accession>
<feature type="region of interest" description="Disordered" evidence="1">
    <location>
        <begin position="242"/>
        <end position="264"/>
    </location>
</feature>
<dbReference type="EMBL" id="HBHI01031159">
    <property type="protein sequence ID" value="CAD9703354.1"/>
    <property type="molecule type" value="Transcribed_RNA"/>
</dbReference>
<evidence type="ECO:0000256" key="1">
    <source>
        <dbReference type="SAM" id="MobiDB-lite"/>
    </source>
</evidence>
<reference evidence="2" key="1">
    <citation type="submission" date="2021-01" db="EMBL/GenBank/DDBJ databases">
        <authorList>
            <person name="Corre E."/>
            <person name="Pelletier E."/>
            <person name="Niang G."/>
            <person name="Scheremetjew M."/>
            <person name="Finn R."/>
            <person name="Kale V."/>
            <person name="Holt S."/>
            <person name="Cochrane G."/>
            <person name="Meng A."/>
            <person name="Brown T."/>
            <person name="Cohen L."/>
        </authorList>
    </citation>
    <scope>NUCLEOTIDE SEQUENCE</scope>
    <source>
        <strain evidence="2">CCMP1452</strain>
    </source>
</reference>
<gene>
    <name evidence="2" type="ORF">EANT1437_LOCUS16053</name>
</gene>
<proteinExistence type="predicted"/>
<dbReference type="AlphaFoldDB" id="A0A7S2SL93"/>
<name>A0A7S2SL93_9STRA</name>
<evidence type="ECO:0000313" key="2">
    <source>
        <dbReference type="EMBL" id="CAD9703354.1"/>
    </source>
</evidence>
<organism evidence="2">
    <name type="scientific">Eucampia antarctica</name>
    <dbReference type="NCBI Taxonomy" id="49252"/>
    <lineage>
        <taxon>Eukaryota</taxon>
        <taxon>Sar</taxon>
        <taxon>Stramenopiles</taxon>
        <taxon>Ochrophyta</taxon>
        <taxon>Bacillariophyta</taxon>
        <taxon>Mediophyceae</taxon>
        <taxon>Biddulphiophycidae</taxon>
        <taxon>Hemiaulales</taxon>
        <taxon>Hemiaulaceae</taxon>
        <taxon>Eucampia</taxon>
    </lineage>
</organism>